<feature type="domain" description="Heterokaryon incompatibility" evidence="1">
    <location>
        <begin position="3"/>
        <end position="90"/>
    </location>
</feature>
<proteinExistence type="predicted"/>
<accession>A0A428SAR3</accession>
<dbReference type="Pfam" id="PF06985">
    <property type="entry name" value="HET"/>
    <property type="match status" value="1"/>
</dbReference>
<evidence type="ECO:0000313" key="3">
    <source>
        <dbReference type="Proteomes" id="UP000287144"/>
    </source>
</evidence>
<keyword evidence="3" id="KW-1185">Reference proteome</keyword>
<dbReference type="PANTHER" id="PTHR24148:SF73">
    <property type="entry name" value="HET DOMAIN PROTEIN (AFU_ORTHOLOGUE AFUA_8G01020)"/>
    <property type="match status" value="1"/>
</dbReference>
<name>A0A428SAR3_9HYPO</name>
<dbReference type="STRING" id="1325735.A0A428SAR3"/>
<protein>
    <recommendedName>
        <fullName evidence="1">Heterokaryon incompatibility domain-containing protein</fullName>
    </recommendedName>
</protein>
<dbReference type="AlphaFoldDB" id="A0A428SAR3"/>
<dbReference type="EMBL" id="NKCK01000289">
    <property type="protein sequence ID" value="RSL86871.1"/>
    <property type="molecule type" value="Genomic_DNA"/>
</dbReference>
<reference evidence="2 3" key="1">
    <citation type="submission" date="2017-06" db="EMBL/GenBank/DDBJ databases">
        <title>Comparative genomic analysis of Ambrosia Fusariam Clade fungi.</title>
        <authorList>
            <person name="Stajich J.E."/>
            <person name="Carrillo J."/>
            <person name="Kijimoto T."/>
            <person name="Eskalen A."/>
            <person name="O'Donnell K."/>
            <person name="Kasson M."/>
        </authorList>
    </citation>
    <scope>NUCLEOTIDE SEQUENCE [LARGE SCALE GENOMIC DNA]</scope>
    <source>
        <strain evidence="2 3">NRRL62579</strain>
    </source>
</reference>
<dbReference type="InterPro" id="IPR010730">
    <property type="entry name" value="HET"/>
</dbReference>
<dbReference type="PANTHER" id="PTHR24148">
    <property type="entry name" value="ANKYRIN REPEAT DOMAIN-CONTAINING PROTEIN 39 HOMOLOG-RELATED"/>
    <property type="match status" value="1"/>
</dbReference>
<comment type="caution">
    <text evidence="2">The sequence shown here is derived from an EMBL/GenBank/DDBJ whole genome shotgun (WGS) entry which is preliminary data.</text>
</comment>
<dbReference type="InterPro" id="IPR052895">
    <property type="entry name" value="HetReg/Transcr_Mod"/>
</dbReference>
<gene>
    <name evidence="2" type="ORF">CEP52_015684</name>
</gene>
<evidence type="ECO:0000313" key="2">
    <source>
        <dbReference type="EMBL" id="RSL86871.1"/>
    </source>
</evidence>
<organism evidence="2 3">
    <name type="scientific">Fusarium oligoseptatum</name>
    <dbReference type="NCBI Taxonomy" id="2604345"/>
    <lineage>
        <taxon>Eukaryota</taxon>
        <taxon>Fungi</taxon>
        <taxon>Dikarya</taxon>
        <taxon>Ascomycota</taxon>
        <taxon>Pezizomycotina</taxon>
        <taxon>Sordariomycetes</taxon>
        <taxon>Hypocreomycetidae</taxon>
        <taxon>Hypocreales</taxon>
        <taxon>Nectriaceae</taxon>
        <taxon>Fusarium</taxon>
        <taxon>Fusarium solani species complex</taxon>
    </lineage>
</organism>
<evidence type="ECO:0000259" key="1">
    <source>
        <dbReference type="Pfam" id="PF06985"/>
    </source>
</evidence>
<dbReference type="Proteomes" id="UP000287144">
    <property type="component" value="Unassembled WGS sequence"/>
</dbReference>
<sequence length="152" mass="17143">MLVNGKRFHLRPNLFSAFQAMRNANTPRTIWVDAICINQDDISERNNQVQQMNDIYSKAEVVNVWLGESTQSSDIGIDFLKTFDSLMYQNPQKRMPVVGSTVERGTKPSAYPRSIESYSETTQLLFYPDSGGKECGPCKRASSVQEYYAGVA</sequence>